<keyword evidence="3" id="KW-1185">Reference proteome</keyword>
<evidence type="ECO:0000313" key="3">
    <source>
        <dbReference type="Proteomes" id="UP000000374"/>
    </source>
</evidence>
<dbReference type="AlphaFoldDB" id="A1WED3"/>
<reference evidence="3" key="1">
    <citation type="submission" date="2006-12" db="EMBL/GenBank/DDBJ databases">
        <title>Complete sequence of chromosome 1 of Verminephrobacter eiseniae EF01-2.</title>
        <authorList>
            <person name="Copeland A."/>
            <person name="Lucas S."/>
            <person name="Lapidus A."/>
            <person name="Barry K."/>
            <person name="Detter J.C."/>
            <person name="Glavina del Rio T."/>
            <person name="Dalin E."/>
            <person name="Tice H."/>
            <person name="Pitluck S."/>
            <person name="Chertkov O."/>
            <person name="Brettin T."/>
            <person name="Bruce D."/>
            <person name="Han C."/>
            <person name="Tapia R."/>
            <person name="Gilna P."/>
            <person name="Schmutz J."/>
            <person name="Larimer F."/>
            <person name="Land M."/>
            <person name="Hauser L."/>
            <person name="Kyrpides N."/>
            <person name="Kim E."/>
            <person name="Stahl D."/>
            <person name="Richardson P."/>
        </authorList>
    </citation>
    <scope>NUCLEOTIDE SEQUENCE [LARGE SCALE GENOMIC DNA]</scope>
    <source>
        <strain evidence="3">EF01-2</strain>
    </source>
</reference>
<dbReference type="HOGENOM" id="CLU_2670079_0_0_4"/>
<evidence type="ECO:0000313" key="2">
    <source>
        <dbReference type="EMBL" id="ABM55990.1"/>
    </source>
</evidence>
<feature type="region of interest" description="Disordered" evidence="1">
    <location>
        <begin position="1"/>
        <end position="35"/>
    </location>
</feature>
<feature type="region of interest" description="Disordered" evidence="1">
    <location>
        <begin position="47"/>
        <end position="75"/>
    </location>
</feature>
<organism evidence="2 3">
    <name type="scientific">Verminephrobacter eiseniae (strain EF01-2)</name>
    <dbReference type="NCBI Taxonomy" id="391735"/>
    <lineage>
        <taxon>Bacteria</taxon>
        <taxon>Pseudomonadati</taxon>
        <taxon>Pseudomonadota</taxon>
        <taxon>Betaproteobacteria</taxon>
        <taxon>Burkholderiales</taxon>
        <taxon>Comamonadaceae</taxon>
        <taxon>Verminephrobacter</taxon>
    </lineage>
</organism>
<dbReference type="KEGG" id="vei:Veis_0198"/>
<evidence type="ECO:0000256" key="1">
    <source>
        <dbReference type="SAM" id="MobiDB-lite"/>
    </source>
</evidence>
<proteinExistence type="predicted"/>
<gene>
    <name evidence="2" type="ordered locus">Veis_0198</name>
</gene>
<name>A1WED3_VEREI</name>
<dbReference type="EMBL" id="CP000542">
    <property type="protein sequence ID" value="ABM55990.1"/>
    <property type="molecule type" value="Genomic_DNA"/>
</dbReference>
<sequence length="75" mass="7898">MPGKIRPERDGPCARQGAPPPRESLRSGSRAAVDRALSRLSRQGKLLRVARGPLRHASAAPARPGAARRSPGRGA</sequence>
<dbReference type="STRING" id="391735.Veis_0198"/>
<feature type="compositionally biased region" description="Low complexity" evidence="1">
    <location>
        <begin position="57"/>
        <end position="69"/>
    </location>
</feature>
<accession>A1WED3</accession>
<dbReference type="Proteomes" id="UP000000374">
    <property type="component" value="Chromosome"/>
</dbReference>
<feature type="compositionally biased region" description="Basic and acidic residues" evidence="1">
    <location>
        <begin position="1"/>
        <end position="12"/>
    </location>
</feature>
<protein>
    <submittedName>
        <fullName evidence="2">Uncharacterized protein</fullName>
    </submittedName>
</protein>